<name>A0A0R3UBR4_MESCO</name>
<protein>
    <recommendedName>
        <fullName evidence="2">C-type lectin domain-containing protein</fullName>
    </recommendedName>
</protein>
<dbReference type="SUPFAM" id="SSF56436">
    <property type="entry name" value="C-type lectin-like"/>
    <property type="match status" value="3"/>
</dbReference>
<feature type="region of interest" description="Disordered" evidence="1">
    <location>
        <begin position="55"/>
        <end position="75"/>
    </location>
</feature>
<dbReference type="STRING" id="53468.A0A0R3UBR4"/>
<dbReference type="InterPro" id="IPR001304">
    <property type="entry name" value="C-type_lectin-like"/>
</dbReference>
<dbReference type="AlphaFoldDB" id="A0A0R3UBR4"/>
<feature type="domain" description="C-type lectin" evidence="2">
    <location>
        <begin position="389"/>
        <end position="548"/>
    </location>
</feature>
<evidence type="ECO:0000313" key="3">
    <source>
        <dbReference type="EMBL" id="VDD78360.1"/>
    </source>
</evidence>
<dbReference type="CDD" id="cd00037">
    <property type="entry name" value="CLECT"/>
    <property type="match status" value="1"/>
</dbReference>
<evidence type="ECO:0000313" key="4">
    <source>
        <dbReference type="Proteomes" id="UP000267029"/>
    </source>
</evidence>
<dbReference type="InterPro" id="IPR016186">
    <property type="entry name" value="C-type_lectin-like/link_sf"/>
</dbReference>
<dbReference type="PROSITE" id="PS50041">
    <property type="entry name" value="C_TYPE_LECTIN_2"/>
    <property type="match status" value="3"/>
</dbReference>
<gene>
    <name evidence="3" type="ORF">MCOS_LOCUS4363</name>
</gene>
<sequence>MRGLNVGNPRLCSTQNASDNLCVFLSTASLQVGVWERADCERTRLGFACQLATHRPSQPPQGTLENDAASPGPLSAASDDQSCYLGTCYRLLPEAPKRTYFEAKAACGDAEVALPRNPLELAFLRARLASVSSVKRVWLGIEIEFSQGHLEFARGLVLTPWLTGAIHRSLPLSFFQSTSNHSETFCLQMDVAPSSSKDPFVAVPCTEAGAWNVTAFCAITETPRRACGDDNWYQFGEECFAVLSGCGNISGPANLKTPEQQAFAAWLIASSDYSDEKVLIGGTVNTASPLSITWSDGSVGTGFNRLKPALWQKDVSRNGLCLAMEPRTGWWVFSECEKQEFVLCSAPTPLEPTLPASVEQNTFAPDTTISCPEGYFLRLPKEDPSPVTCYRVVLGGVRSHTHDWRTAERTCRQVSAAGDASSRWVGHLASLPIASISDEVLSVLRQRGIETGIYALDNASKLPAHMIHTSDLVWIGLSRTESKLFWRKWTDGSDGDTAFYEDQIRQQRSFFADSPGYFFDHGSCIALHLPSGTWYPLRCTLDLGYLCQAVLTSSDQPEEVTENVDTPSCLVQPNGLHSVLSNETGFIHDPVVDCSAPGFTFFNGQCFRVGKYSVSTV</sequence>
<dbReference type="EMBL" id="UXSR01001547">
    <property type="protein sequence ID" value="VDD78360.1"/>
    <property type="molecule type" value="Genomic_DNA"/>
</dbReference>
<reference evidence="3 4" key="1">
    <citation type="submission" date="2018-10" db="EMBL/GenBank/DDBJ databases">
        <authorList>
            <consortium name="Pathogen Informatics"/>
        </authorList>
    </citation>
    <scope>NUCLEOTIDE SEQUENCE [LARGE SCALE GENOMIC DNA]</scope>
</reference>
<dbReference type="Proteomes" id="UP000267029">
    <property type="component" value="Unassembled WGS sequence"/>
</dbReference>
<keyword evidence="4" id="KW-1185">Reference proteome</keyword>
<proteinExistence type="predicted"/>
<accession>A0A0R3UBR4</accession>
<dbReference type="InterPro" id="IPR016187">
    <property type="entry name" value="CTDL_fold"/>
</dbReference>
<dbReference type="SMART" id="SM00034">
    <property type="entry name" value="CLECT"/>
    <property type="match status" value="2"/>
</dbReference>
<dbReference type="OrthoDB" id="6251748at2759"/>
<evidence type="ECO:0000259" key="2">
    <source>
        <dbReference type="PROSITE" id="PS50041"/>
    </source>
</evidence>
<evidence type="ECO:0000256" key="1">
    <source>
        <dbReference type="SAM" id="MobiDB-lite"/>
    </source>
</evidence>
<feature type="domain" description="C-type lectin" evidence="2">
    <location>
        <begin position="84"/>
        <end position="212"/>
    </location>
</feature>
<feature type="domain" description="C-type lectin" evidence="2">
    <location>
        <begin position="231"/>
        <end position="345"/>
    </location>
</feature>
<organism evidence="3 4">
    <name type="scientific">Mesocestoides corti</name>
    <name type="common">Flatworm</name>
    <dbReference type="NCBI Taxonomy" id="53468"/>
    <lineage>
        <taxon>Eukaryota</taxon>
        <taxon>Metazoa</taxon>
        <taxon>Spiralia</taxon>
        <taxon>Lophotrochozoa</taxon>
        <taxon>Platyhelminthes</taxon>
        <taxon>Cestoda</taxon>
        <taxon>Eucestoda</taxon>
        <taxon>Cyclophyllidea</taxon>
        <taxon>Mesocestoididae</taxon>
        <taxon>Mesocestoides</taxon>
    </lineage>
</organism>
<dbReference type="Gene3D" id="3.10.100.10">
    <property type="entry name" value="Mannose-Binding Protein A, subunit A"/>
    <property type="match status" value="2"/>
</dbReference>